<evidence type="ECO:0000256" key="5">
    <source>
        <dbReference type="SAM" id="Phobius"/>
    </source>
</evidence>
<evidence type="ECO:0000256" key="2">
    <source>
        <dbReference type="ARBA" id="ARBA00022692"/>
    </source>
</evidence>
<evidence type="ECO:0000256" key="1">
    <source>
        <dbReference type="ARBA" id="ARBA00004141"/>
    </source>
</evidence>
<dbReference type="PANTHER" id="PTHR23502:SF145">
    <property type="entry name" value="MULTIDRUG TRANSPORTER, PUTATIVE-RELATED"/>
    <property type="match status" value="1"/>
</dbReference>
<comment type="subcellular location">
    <subcellularLocation>
        <location evidence="1">Membrane</location>
        <topology evidence="1">Multi-pass membrane protein</topology>
    </subcellularLocation>
</comment>
<dbReference type="GO" id="GO:0005886">
    <property type="term" value="C:plasma membrane"/>
    <property type="evidence" value="ECO:0007669"/>
    <property type="project" value="TreeGrafter"/>
</dbReference>
<organism evidence="6 7">
    <name type="scientific">Colletotrichum melonis</name>
    <dbReference type="NCBI Taxonomy" id="1209925"/>
    <lineage>
        <taxon>Eukaryota</taxon>
        <taxon>Fungi</taxon>
        <taxon>Dikarya</taxon>
        <taxon>Ascomycota</taxon>
        <taxon>Pezizomycotina</taxon>
        <taxon>Sordariomycetes</taxon>
        <taxon>Hypocreomycetidae</taxon>
        <taxon>Glomerellales</taxon>
        <taxon>Glomerellaceae</taxon>
        <taxon>Colletotrichum</taxon>
        <taxon>Colletotrichum acutatum species complex</taxon>
    </lineage>
</organism>
<evidence type="ECO:0000256" key="4">
    <source>
        <dbReference type="ARBA" id="ARBA00023136"/>
    </source>
</evidence>
<keyword evidence="3 5" id="KW-1133">Transmembrane helix</keyword>
<keyword evidence="4 5" id="KW-0472">Membrane</keyword>
<proteinExistence type="predicted"/>
<sequence length="81" mass="8560">MAQSYGIHAASALAGNMVVRSIMGACLPLSGPSMYGTLGLSWAGTLLGLVEMLCVSVPVAFYFYGYKIRQGSPMIQVITKL</sequence>
<evidence type="ECO:0000313" key="7">
    <source>
        <dbReference type="Proteomes" id="UP001239795"/>
    </source>
</evidence>
<dbReference type="GO" id="GO:0022857">
    <property type="term" value="F:transmembrane transporter activity"/>
    <property type="evidence" value="ECO:0007669"/>
    <property type="project" value="TreeGrafter"/>
</dbReference>
<reference evidence="6 7" key="1">
    <citation type="submission" date="2016-10" db="EMBL/GenBank/DDBJ databases">
        <title>The genome sequence of Colletotrichum fioriniae PJ7.</title>
        <authorList>
            <person name="Baroncelli R."/>
        </authorList>
    </citation>
    <scope>NUCLEOTIDE SEQUENCE [LARGE SCALE GENOMIC DNA]</scope>
    <source>
        <strain evidence="6">Col 31</strain>
    </source>
</reference>
<name>A0AAI9U113_9PEZI</name>
<dbReference type="EMBL" id="MLGG01000079">
    <property type="protein sequence ID" value="KAK1447634.1"/>
    <property type="molecule type" value="Genomic_DNA"/>
</dbReference>
<keyword evidence="7" id="KW-1185">Reference proteome</keyword>
<feature type="transmembrane region" description="Helical" evidence="5">
    <location>
        <begin position="40"/>
        <end position="64"/>
    </location>
</feature>
<protein>
    <submittedName>
        <fullName evidence="6">Polyamine transporter 3</fullName>
    </submittedName>
</protein>
<keyword evidence="2 5" id="KW-0812">Transmembrane</keyword>
<dbReference type="Proteomes" id="UP001239795">
    <property type="component" value="Unassembled WGS sequence"/>
</dbReference>
<evidence type="ECO:0000256" key="3">
    <source>
        <dbReference type="ARBA" id="ARBA00022989"/>
    </source>
</evidence>
<dbReference type="AlphaFoldDB" id="A0AAI9U113"/>
<evidence type="ECO:0000313" key="6">
    <source>
        <dbReference type="EMBL" id="KAK1447634.1"/>
    </source>
</evidence>
<gene>
    <name evidence="6" type="ORF">CMEL01_09473</name>
</gene>
<comment type="caution">
    <text evidence="6">The sequence shown here is derived from an EMBL/GenBank/DDBJ whole genome shotgun (WGS) entry which is preliminary data.</text>
</comment>
<accession>A0AAI9U113</accession>
<dbReference type="PANTHER" id="PTHR23502">
    <property type="entry name" value="MAJOR FACILITATOR SUPERFAMILY"/>
    <property type="match status" value="1"/>
</dbReference>